<name>A0A148KNA3_9ALTE</name>
<organism evidence="1 2">
    <name type="scientific">Paraglaciecola hydrolytica</name>
    <dbReference type="NCBI Taxonomy" id="1799789"/>
    <lineage>
        <taxon>Bacteria</taxon>
        <taxon>Pseudomonadati</taxon>
        <taxon>Pseudomonadota</taxon>
        <taxon>Gammaproteobacteria</taxon>
        <taxon>Alteromonadales</taxon>
        <taxon>Alteromonadaceae</taxon>
        <taxon>Paraglaciecola</taxon>
    </lineage>
</organism>
<dbReference type="RefSeq" id="WP_068379361.1">
    <property type="nucleotide sequence ID" value="NZ_LSNE01000009.1"/>
</dbReference>
<evidence type="ECO:0000313" key="1">
    <source>
        <dbReference type="EMBL" id="KXI27803.1"/>
    </source>
</evidence>
<evidence type="ECO:0008006" key="3">
    <source>
        <dbReference type="Google" id="ProtNLM"/>
    </source>
</evidence>
<comment type="caution">
    <text evidence="1">The sequence shown here is derived from an EMBL/GenBank/DDBJ whole genome shotgun (WGS) entry which is preliminary data.</text>
</comment>
<dbReference type="AlphaFoldDB" id="A0A148KNA3"/>
<dbReference type="STRING" id="1799789.AX660_19930"/>
<keyword evidence="2" id="KW-1185">Reference proteome</keyword>
<accession>A0A148KNA3</accession>
<dbReference type="InterPro" id="IPR021390">
    <property type="entry name" value="DUF3025"/>
</dbReference>
<dbReference type="Pfam" id="PF11227">
    <property type="entry name" value="DUF3025"/>
    <property type="match status" value="1"/>
</dbReference>
<protein>
    <recommendedName>
        <fullName evidence="3">DUF3025 domain-containing protein</fullName>
    </recommendedName>
</protein>
<proteinExistence type="predicted"/>
<sequence>MISTWHSLYLTQLSCLPFAQLDSLFSLSAYPNWLNAAGLNGLKTNFCADITALPDFVCQSTLADSNDYYEQIIFKQQQIPTRPDNWHDLFNGLIWLQFPRIKQLLNQLHIEDITQHGLSPRTLRRNNLTHFDECGVILAVEEGQEFLFELLRQHQWHEVFIEHKVLWGTSIVPFMFGHANLEMLLQPFVGLTGKWLGIVVPKGFSDLAPKQQLSLLDTKLAEQINQDDLFAQKKALLPLPLLGIPGYCMENQDVSYYQNTDYFRPKTRRV</sequence>
<dbReference type="EMBL" id="LSNE01000009">
    <property type="protein sequence ID" value="KXI27803.1"/>
    <property type="molecule type" value="Genomic_DNA"/>
</dbReference>
<dbReference type="Proteomes" id="UP000070299">
    <property type="component" value="Unassembled WGS sequence"/>
</dbReference>
<reference evidence="2" key="1">
    <citation type="submission" date="2016-02" db="EMBL/GenBank/DDBJ databases">
        <authorList>
            <person name="Schultz-Johansen M."/>
            <person name="Glaring M.A."/>
            <person name="Bech P.K."/>
            <person name="Stougaard P."/>
        </authorList>
    </citation>
    <scope>NUCLEOTIDE SEQUENCE [LARGE SCALE GENOMIC DNA]</scope>
    <source>
        <strain evidence="2">S66</strain>
    </source>
</reference>
<evidence type="ECO:0000313" key="2">
    <source>
        <dbReference type="Proteomes" id="UP000070299"/>
    </source>
</evidence>
<gene>
    <name evidence="1" type="ORF">AX660_19930</name>
</gene>